<dbReference type="Proteomes" id="UP000075806">
    <property type="component" value="Unassembled WGS sequence"/>
</dbReference>
<evidence type="ECO:0000313" key="1">
    <source>
        <dbReference type="EMBL" id="KYG29544.1"/>
    </source>
</evidence>
<evidence type="ECO:0000313" key="2">
    <source>
        <dbReference type="Proteomes" id="UP000075806"/>
    </source>
</evidence>
<comment type="caution">
    <text evidence="1">The sequence shown here is derived from an EMBL/GenBank/DDBJ whole genome shotgun (WGS) entry which is preliminary data.</text>
</comment>
<dbReference type="STRING" id="519424.AZF04_08475"/>
<gene>
    <name evidence="1" type="ORF">AZF04_08475</name>
</gene>
<proteinExistence type="predicted"/>
<organism evidence="1 2">
    <name type="scientific">Alkalihalobacillus trypoxylicola</name>
    <dbReference type="NCBI Taxonomy" id="519424"/>
    <lineage>
        <taxon>Bacteria</taxon>
        <taxon>Bacillati</taxon>
        <taxon>Bacillota</taxon>
        <taxon>Bacilli</taxon>
        <taxon>Bacillales</taxon>
        <taxon>Bacillaceae</taxon>
        <taxon>Alkalihalobacillus</taxon>
    </lineage>
</organism>
<dbReference type="RefSeq" id="WP_061949340.1">
    <property type="nucleotide sequence ID" value="NZ_LTAO01000023.1"/>
</dbReference>
<protein>
    <submittedName>
        <fullName evidence="1">Uncharacterized protein</fullName>
    </submittedName>
</protein>
<dbReference type="EMBL" id="LTAO01000023">
    <property type="protein sequence ID" value="KYG29544.1"/>
    <property type="molecule type" value="Genomic_DNA"/>
</dbReference>
<dbReference type="AlphaFoldDB" id="A0A162DGE2"/>
<accession>A0A162DGE2</accession>
<keyword evidence="2" id="KW-1185">Reference proteome</keyword>
<reference evidence="1" key="1">
    <citation type="submission" date="2016-02" db="EMBL/GenBank/DDBJ databases">
        <title>Genome sequence of Bacillus trypoxylicola KCTC 13244(T).</title>
        <authorList>
            <person name="Jeong H."/>
            <person name="Park S.-H."/>
            <person name="Choi S.-K."/>
        </authorList>
    </citation>
    <scope>NUCLEOTIDE SEQUENCE [LARGE SCALE GENOMIC DNA]</scope>
    <source>
        <strain evidence="1">KCTC 13244</strain>
    </source>
</reference>
<sequence length="172" mass="19086">MSAYKKAMRQIKASEEFKTKMKKEMSDYKPSEKRFSMKKVSILGGSFVACAILAFVIFFNNANNEVALDLTDRIEVDPNAPAASVMLNIEGYITEVSEDGLSFTLDNGMQVVVTEETKLGIDGPTAGPKDEQLFEPTFREGNLIGGFAENPNENPVKADAIFTNWNFEDPIR</sequence>
<dbReference type="OrthoDB" id="2738536at2"/>
<name>A0A162DGE2_9BACI</name>